<organism evidence="7 8">
    <name type="scientific">Actinomyces oris</name>
    <dbReference type="NCBI Taxonomy" id="544580"/>
    <lineage>
        <taxon>Bacteria</taxon>
        <taxon>Bacillati</taxon>
        <taxon>Actinomycetota</taxon>
        <taxon>Actinomycetes</taxon>
        <taxon>Actinomycetales</taxon>
        <taxon>Actinomycetaceae</taxon>
        <taxon>Actinomyces</taxon>
    </lineage>
</organism>
<proteinExistence type="inferred from homology"/>
<dbReference type="GO" id="GO:0006631">
    <property type="term" value="P:fatty acid metabolic process"/>
    <property type="evidence" value="ECO:0007669"/>
    <property type="project" value="InterPro"/>
</dbReference>
<keyword evidence="4" id="KW-0520">NAD</keyword>
<dbReference type="RefSeq" id="WP_075393450.1">
    <property type="nucleotide sequence ID" value="NZ_JAXBCZ010000001.1"/>
</dbReference>
<dbReference type="Pfam" id="PF02737">
    <property type="entry name" value="3HCDH_N"/>
    <property type="match status" value="1"/>
</dbReference>
<evidence type="ECO:0000259" key="6">
    <source>
        <dbReference type="Pfam" id="PF02737"/>
    </source>
</evidence>
<name>A0AAW9KMY5_9ACTO</name>
<keyword evidence="8" id="KW-1185">Reference proteome</keyword>
<evidence type="ECO:0000256" key="3">
    <source>
        <dbReference type="PIRSR" id="PIRSR000105-1"/>
    </source>
</evidence>
<feature type="binding site" evidence="4">
    <location>
        <position position="273"/>
    </location>
    <ligand>
        <name>NAD(+)</name>
        <dbReference type="ChEBI" id="CHEBI:57540"/>
    </ligand>
</feature>
<evidence type="ECO:0000313" key="8">
    <source>
        <dbReference type="Proteomes" id="UP001289581"/>
    </source>
</evidence>
<feature type="binding site" evidence="4">
    <location>
        <position position="96"/>
    </location>
    <ligand>
        <name>NAD(+)</name>
        <dbReference type="ChEBI" id="CHEBI:57540"/>
    </ligand>
</feature>
<dbReference type="Gene3D" id="3.40.50.720">
    <property type="entry name" value="NAD(P)-binding Rossmann-like Domain"/>
    <property type="match status" value="1"/>
</dbReference>
<dbReference type="GO" id="GO:0070403">
    <property type="term" value="F:NAD+ binding"/>
    <property type="evidence" value="ECO:0007669"/>
    <property type="project" value="InterPro"/>
</dbReference>
<dbReference type="EMBL" id="JAXBCZ010000001">
    <property type="protein sequence ID" value="MEA1303738.1"/>
    <property type="molecule type" value="Genomic_DNA"/>
</dbReference>
<dbReference type="PANTHER" id="PTHR48075">
    <property type="entry name" value="3-HYDROXYACYL-COA DEHYDROGENASE FAMILY PROTEIN"/>
    <property type="match status" value="1"/>
</dbReference>
<feature type="domain" description="3-hydroxyacyl-CoA dehydrogenase C-terminal" evidence="5">
    <location>
        <begin position="185"/>
        <end position="281"/>
    </location>
</feature>
<dbReference type="SUPFAM" id="SSF51735">
    <property type="entry name" value="NAD(P)-binding Rossmann-fold domains"/>
    <property type="match status" value="1"/>
</dbReference>
<dbReference type="Pfam" id="PF00725">
    <property type="entry name" value="3HCDH"/>
    <property type="match status" value="1"/>
</dbReference>
<evidence type="ECO:0000256" key="4">
    <source>
        <dbReference type="PIRSR" id="PIRSR000105-2"/>
    </source>
</evidence>
<dbReference type="AlphaFoldDB" id="A0AAW9KMY5"/>
<sequence length="281" mass="30619">MNELRVGVIGAGTMGTGLAERFAGHGLTVTLIDTDPEQLDSARRNVETFERTSSLLGLAYTPSSNVSELVTYSDQVADLRGVDYVIENVTEDFSVKRDVYSAIDDVCGSQMVLAANTSCIPITRLAGVRSCPENTIGIHFMNPVPKKDTAELIRGRQTGERAVEQTLGLLKRTGIRPIEVNDSAGFVTNRVLMMTINEAAFLVHEGVAQPEQIDDIFRSCFGHASGPLETADLIGIDVILASIDELYKEYGDPKYRACPLLRMMVDSGDTGRKKGAGFYQY</sequence>
<reference evidence="7 8" key="1">
    <citation type="submission" date="2023-06" db="EMBL/GenBank/DDBJ databases">
        <title>Actinomyces orist ORNL 0101 HMT-893 genome.</title>
        <authorList>
            <person name="Johnston C.D."/>
            <person name="Chen T."/>
            <person name="Dewhirst F.E."/>
        </authorList>
    </citation>
    <scope>NUCLEOTIDE SEQUENCE [LARGE SCALE GENOMIC DNA]</scope>
    <source>
        <strain evidence="7 8">ORNL 0101</strain>
    </source>
</reference>
<dbReference type="InterPro" id="IPR006108">
    <property type="entry name" value="3HC_DH_C"/>
</dbReference>
<dbReference type="InterPro" id="IPR022694">
    <property type="entry name" value="3-OHacyl-CoA_DH"/>
</dbReference>
<accession>A0AAW9KMY5</accession>
<dbReference type="Proteomes" id="UP001289581">
    <property type="component" value="Unassembled WGS sequence"/>
</dbReference>
<dbReference type="SUPFAM" id="SSF48179">
    <property type="entry name" value="6-phosphogluconate dehydrogenase C-terminal domain-like"/>
    <property type="match status" value="1"/>
</dbReference>
<dbReference type="PANTHER" id="PTHR48075:SF5">
    <property type="entry name" value="3-HYDROXYBUTYRYL-COA DEHYDROGENASE"/>
    <property type="match status" value="1"/>
</dbReference>
<dbReference type="PIRSF" id="PIRSF000105">
    <property type="entry name" value="HCDH"/>
    <property type="match status" value="1"/>
</dbReference>
<feature type="domain" description="3-hydroxyacyl-CoA dehydrogenase NAD binding" evidence="6">
    <location>
        <begin position="6"/>
        <end position="182"/>
    </location>
</feature>
<evidence type="ECO:0000256" key="2">
    <source>
        <dbReference type="ARBA" id="ARBA00023002"/>
    </source>
</evidence>
<feature type="site" description="Important for catalytic activity" evidence="3">
    <location>
        <position position="139"/>
    </location>
</feature>
<feature type="binding site" evidence="4">
    <location>
        <position position="33"/>
    </location>
    <ligand>
        <name>NAD(+)</name>
        <dbReference type="ChEBI" id="CHEBI:57540"/>
    </ligand>
</feature>
<dbReference type="GO" id="GO:0016616">
    <property type="term" value="F:oxidoreductase activity, acting on the CH-OH group of donors, NAD or NADP as acceptor"/>
    <property type="evidence" value="ECO:0007669"/>
    <property type="project" value="InterPro"/>
</dbReference>
<evidence type="ECO:0000259" key="5">
    <source>
        <dbReference type="Pfam" id="PF00725"/>
    </source>
</evidence>
<feature type="binding site" evidence="4">
    <location>
        <position position="142"/>
    </location>
    <ligand>
        <name>NAD(+)</name>
        <dbReference type="ChEBI" id="CHEBI:57540"/>
    </ligand>
</feature>
<dbReference type="InterPro" id="IPR006176">
    <property type="entry name" value="3-OHacyl-CoA_DH_NAD-bd"/>
</dbReference>
<comment type="similarity">
    <text evidence="1">Belongs to the 3-hydroxyacyl-CoA dehydrogenase family.</text>
</comment>
<gene>
    <name evidence="7" type="ORF">QU665_01340</name>
</gene>
<evidence type="ECO:0000313" key="7">
    <source>
        <dbReference type="EMBL" id="MEA1303738.1"/>
    </source>
</evidence>
<feature type="binding site" evidence="4">
    <location>
        <position position="91"/>
    </location>
    <ligand>
        <name>NAD(+)</name>
        <dbReference type="ChEBI" id="CHEBI:57540"/>
    </ligand>
</feature>
<evidence type="ECO:0000256" key="1">
    <source>
        <dbReference type="ARBA" id="ARBA00009463"/>
    </source>
</evidence>
<comment type="caution">
    <text evidence="7">The sequence shown here is derived from an EMBL/GenBank/DDBJ whole genome shotgun (WGS) entry which is preliminary data.</text>
</comment>
<feature type="binding site" evidence="4">
    <location>
        <position position="118"/>
    </location>
    <ligand>
        <name>NAD(+)</name>
        <dbReference type="ChEBI" id="CHEBI:57540"/>
    </ligand>
</feature>
<dbReference type="InterPro" id="IPR036291">
    <property type="entry name" value="NAD(P)-bd_dom_sf"/>
</dbReference>
<dbReference type="InterPro" id="IPR008927">
    <property type="entry name" value="6-PGluconate_DH-like_C_sf"/>
</dbReference>
<dbReference type="Gene3D" id="1.10.1040.50">
    <property type="match status" value="1"/>
</dbReference>
<keyword evidence="2" id="KW-0560">Oxidoreductase</keyword>
<protein>
    <submittedName>
        <fullName evidence="7">3-hydroxyacyl-CoA dehydrogenase family protein</fullName>
    </submittedName>
</protein>
<feature type="binding site" evidence="4">
    <location>
        <begin position="10"/>
        <end position="15"/>
    </location>
    <ligand>
        <name>NAD(+)</name>
        <dbReference type="ChEBI" id="CHEBI:57540"/>
    </ligand>
</feature>